<dbReference type="Proteomes" id="UP001196413">
    <property type="component" value="Unassembled WGS sequence"/>
</dbReference>
<reference evidence="1" key="1">
    <citation type="submission" date="2021-06" db="EMBL/GenBank/DDBJ databases">
        <title>Parelaphostrongylus tenuis whole genome reference sequence.</title>
        <authorList>
            <person name="Garwood T.J."/>
            <person name="Larsen P.A."/>
            <person name="Fountain-Jones N.M."/>
            <person name="Garbe J.R."/>
            <person name="Macchietto M.G."/>
            <person name="Kania S.A."/>
            <person name="Gerhold R.W."/>
            <person name="Richards J.E."/>
            <person name="Wolf T.M."/>
        </authorList>
    </citation>
    <scope>NUCLEOTIDE SEQUENCE</scope>
    <source>
        <strain evidence="1">MNPRO001-30</strain>
        <tissue evidence="1">Meninges</tissue>
    </source>
</reference>
<dbReference type="EMBL" id="JAHQIW010000632">
    <property type="protein sequence ID" value="KAJ1349241.1"/>
    <property type="molecule type" value="Genomic_DNA"/>
</dbReference>
<accession>A0AAD5QJJ4</accession>
<evidence type="ECO:0000313" key="2">
    <source>
        <dbReference type="Proteomes" id="UP001196413"/>
    </source>
</evidence>
<keyword evidence="2" id="KW-1185">Reference proteome</keyword>
<gene>
    <name evidence="1" type="ORF">KIN20_004717</name>
</gene>
<protein>
    <submittedName>
        <fullName evidence="1">Uncharacterized protein</fullName>
    </submittedName>
</protein>
<name>A0AAD5QJJ4_PARTN</name>
<proteinExistence type="predicted"/>
<dbReference type="AlphaFoldDB" id="A0AAD5QJJ4"/>
<comment type="caution">
    <text evidence="1">The sequence shown here is derived from an EMBL/GenBank/DDBJ whole genome shotgun (WGS) entry which is preliminary data.</text>
</comment>
<organism evidence="1 2">
    <name type="scientific">Parelaphostrongylus tenuis</name>
    <name type="common">Meningeal worm</name>
    <dbReference type="NCBI Taxonomy" id="148309"/>
    <lineage>
        <taxon>Eukaryota</taxon>
        <taxon>Metazoa</taxon>
        <taxon>Ecdysozoa</taxon>
        <taxon>Nematoda</taxon>
        <taxon>Chromadorea</taxon>
        <taxon>Rhabditida</taxon>
        <taxon>Rhabditina</taxon>
        <taxon>Rhabditomorpha</taxon>
        <taxon>Strongyloidea</taxon>
        <taxon>Metastrongylidae</taxon>
        <taxon>Parelaphostrongylus</taxon>
    </lineage>
</organism>
<sequence length="162" mass="17588">MRSTYTLDPALPLNKRRIAHHAPAIPTSTSSSAPVKCAELTRSQSAYSEQNGDVNSEATVSLIPQRLTHVSAISSVSSVPRASQATMHSMQSRLRPYERASVHLERFHLGHPAAKIESAIRVSPYAEGANVQLVCVAIFSRSQGRAATQIDNQLWGDNEEAV</sequence>
<evidence type="ECO:0000313" key="1">
    <source>
        <dbReference type="EMBL" id="KAJ1349241.1"/>
    </source>
</evidence>